<evidence type="ECO:0000256" key="9">
    <source>
        <dbReference type="ARBA" id="ARBA00022737"/>
    </source>
</evidence>
<dbReference type="Gene3D" id="3.30.565.10">
    <property type="entry name" value="Histidine kinase-like ATPase, C-terminal domain"/>
    <property type="match status" value="1"/>
</dbReference>
<dbReference type="InterPro" id="IPR011102">
    <property type="entry name" value="Sig_transdc_His_kinase_HWE"/>
</dbReference>
<dbReference type="InterPro" id="IPR013656">
    <property type="entry name" value="PAS_4"/>
</dbReference>
<evidence type="ECO:0000256" key="13">
    <source>
        <dbReference type="ARBA" id="ARBA00022991"/>
    </source>
</evidence>
<name>A0A844XXX7_9SPHN</name>
<comment type="caution">
    <text evidence="18">The sequence shown here is derived from an EMBL/GenBank/DDBJ whole genome shotgun (WGS) entry which is preliminary data.</text>
</comment>
<keyword evidence="14" id="KW-0843">Virulence</keyword>
<evidence type="ECO:0000256" key="1">
    <source>
        <dbReference type="ARBA" id="ARBA00000085"/>
    </source>
</evidence>
<keyword evidence="13" id="KW-0157">Chromophore</keyword>
<feature type="domain" description="PAC" evidence="17">
    <location>
        <begin position="82"/>
        <end position="136"/>
    </location>
</feature>
<keyword evidence="15" id="KW-0675">Receptor</keyword>
<evidence type="ECO:0000256" key="10">
    <source>
        <dbReference type="ARBA" id="ARBA00022741"/>
    </source>
</evidence>
<dbReference type="SMART" id="SM00086">
    <property type="entry name" value="PAC"/>
    <property type="match status" value="2"/>
</dbReference>
<sequence>MADGDGARASDAARFAAIVSCSSDAIISKSLDGTVETWNPAAEALFGWSADEIVGQSITRIIPENRLEEERRILESVRQGKIVPRFRTTRLSKDGTEIPIAVTVSPVRDDSGQVVGASKIANDLREQARLLAGLQEKTEQFTALANNIPQLAWIANAQGWIYWYNQRWFDYTGTTLQDMEGWGWKSVHHPDHVDRVVRRIQEAWDSGEPWEDTFPLKRHDGAYRWFLSRANPLKDSDGRVILWCGSNTDITEELEARKRIEMLMREVGHRSRNMLATIQAMINRSRHKSSEEFADSLIHRIAALKSNQEILDGGDWTGARIVDVVNAQTQHVSDQQRSRIQVVGSQDLIISARHAEALGLAIHELATNADKYGALSTETGTVQIGWQRSDNKEEHLSLEIFWSESGGPEVSLPSRRGFGFLLVKQNVEAVFNGGVSFDFRREGIIWSLTCPADNCLIDHIHRVDPQDYLS</sequence>
<evidence type="ECO:0000256" key="12">
    <source>
        <dbReference type="ARBA" id="ARBA00022840"/>
    </source>
</evidence>
<evidence type="ECO:0000313" key="19">
    <source>
        <dbReference type="Proteomes" id="UP000444185"/>
    </source>
</evidence>
<dbReference type="PROSITE" id="PS50113">
    <property type="entry name" value="PAC"/>
    <property type="match status" value="2"/>
</dbReference>
<keyword evidence="8" id="KW-0808">Transferase</keyword>
<keyword evidence="4" id="KW-0597">Phosphoprotein</keyword>
<evidence type="ECO:0000256" key="8">
    <source>
        <dbReference type="ARBA" id="ARBA00022679"/>
    </source>
</evidence>
<dbReference type="AlphaFoldDB" id="A0A844XXX7"/>
<dbReference type="GO" id="GO:0006355">
    <property type="term" value="P:regulation of DNA-templated transcription"/>
    <property type="evidence" value="ECO:0007669"/>
    <property type="project" value="InterPro"/>
</dbReference>
<accession>A0A844XXX7</accession>
<dbReference type="SMART" id="SM00091">
    <property type="entry name" value="PAS"/>
    <property type="match status" value="2"/>
</dbReference>
<dbReference type="InterPro" id="IPR000700">
    <property type="entry name" value="PAS-assoc_C"/>
</dbReference>
<dbReference type="SMART" id="SM00911">
    <property type="entry name" value="HWE_HK"/>
    <property type="match status" value="1"/>
</dbReference>
<dbReference type="GO" id="GO:0005524">
    <property type="term" value="F:ATP binding"/>
    <property type="evidence" value="ECO:0007669"/>
    <property type="project" value="UniProtKB-KW"/>
</dbReference>
<evidence type="ECO:0000256" key="6">
    <source>
        <dbReference type="ARBA" id="ARBA00022630"/>
    </source>
</evidence>
<keyword evidence="9" id="KW-0677">Repeat</keyword>
<dbReference type="RefSeq" id="WP_160607412.1">
    <property type="nucleotide sequence ID" value="NZ_WTYF01000004.1"/>
</dbReference>
<dbReference type="Proteomes" id="UP000444185">
    <property type="component" value="Unassembled WGS sequence"/>
</dbReference>
<evidence type="ECO:0000256" key="15">
    <source>
        <dbReference type="ARBA" id="ARBA00023170"/>
    </source>
</evidence>
<dbReference type="InterPro" id="IPR000014">
    <property type="entry name" value="PAS"/>
</dbReference>
<evidence type="ECO:0000256" key="3">
    <source>
        <dbReference type="ARBA" id="ARBA00022543"/>
    </source>
</evidence>
<evidence type="ECO:0000259" key="16">
    <source>
        <dbReference type="PROSITE" id="PS50112"/>
    </source>
</evidence>
<dbReference type="SUPFAM" id="SSF55874">
    <property type="entry name" value="ATPase domain of HSP90 chaperone/DNA topoisomerase II/histidine kinase"/>
    <property type="match status" value="1"/>
</dbReference>
<dbReference type="NCBIfam" id="TIGR00229">
    <property type="entry name" value="sensory_box"/>
    <property type="match status" value="2"/>
</dbReference>
<evidence type="ECO:0000256" key="5">
    <source>
        <dbReference type="ARBA" id="ARBA00022606"/>
    </source>
</evidence>
<dbReference type="OrthoDB" id="136506at2"/>
<keyword evidence="5" id="KW-0716">Sensory transduction</keyword>
<evidence type="ECO:0000256" key="2">
    <source>
        <dbReference type="ARBA" id="ARBA00012438"/>
    </source>
</evidence>
<evidence type="ECO:0000256" key="4">
    <source>
        <dbReference type="ARBA" id="ARBA00022553"/>
    </source>
</evidence>
<reference evidence="18 19" key="1">
    <citation type="submission" date="2019-12" db="EMBL/GenBank/DDBJ databases">
        <title>Genomic-based taxomic classification of the family Erythrobacteraceae.</title>
        <authorList>
            <person name="Xu L."/>
        </authorList>
    </citation>
    <scope>NUCLEOTIDE SEQUENCE [LARGE SCALE GENOMIC DNA]</scope>
    <source>
        <strain evidence="18 19">DSM 16225</strain>
    </source>
</reference>
<dbReference type="CDD" id="cd00130">
    <property type="entry name" value="PAS"/>
    <property type="match status" value="2"/>
</dbReference>
<dbReference type="GO" id="GO:0009881">
    <property type="term" value="F:photoreceptor activity"/>
    <property type="evidence" value="ECO:0007669"/>
    <property type="project" value="UniProtKB-KW"/>
</dbReference>
<keyword evidence="10" id="KW-0547">Nucleotide-binding</keyword>
<feature type="domain" description="PAS" evidence="16">
    <location>
        <begin position="11"/>
        <end position="80"/>
    </location>
</feature>
<evidence type="ECO:0000256" key="7">
    <source>
        <dbReference type="ARBA" id="ARBA00022643"/>
    </source>
</evidence>
<dbReference type="FunFam" id="3.30.450.20:FF:000099">
    <property type="entry name" value="Sensory box sensor histidine kinase"/>
    <property type="match status" value="1"/>
</dbReference>
<dbReference type="InterPro" id="IPR013767">
    <property type="entry name" value="PAS_fold"/>
</dbReference>
<comment type="catalytic activity">
    <reaction evidence="1">
        <text>ATP + protein L-histidine = ADP + protein N-phospho-L-histidine.</text>
        <dbReference type="EC" id="2.7.13.3"/>
    </reaction>
</comment>
<keyword evidence="12" id="KW-0067">ATP-binding</keyword>
<evidence type="ECO:0000256" key="14">
    <source>
        <dbReference type="ARBA" id="ARBA00023026"/>
    </source>
</evidence>
<dbReference type="InterPro" id="IPR035965">
    <property type="entry name" value="PAS-like_dom_sf"/>
</dbReference>
<keyword evidence="6" id="KW-0285">Flavoprotein</keyword>
<keyword evidence="3" id="KW-0600">Photoreceptor protein</keyword>
<dbReference type="InterPro" id="IPR036890">
    <property type="entry name" value="HATPase_C_sf"/>
</dbReference>
<evidence type="ECO:0000259" key="17">
    <source>
        <dbReference type="PROSITE" id="PS50113"/>
    </source>
</evidence>
<gene>
    <name evidence="18" type="ORF">GRI42_05990</name>
</gene>
<keyword evidence="7" id="KW-0288">FMN</keyword>
<dbReference type="Pfam" id="PF00989">
    <property type="entry name" value="PAS"/>
    <property type="match status" value="1"/>
</dbReference>
<keyword evidence="11" id="KW-0418">Kinase</keyword>
<dbReference type="Gene3D" id="3.30.450.20">
    <property type="entry name" value="PAS domain"/>
    <property type="match status" value="2"/>
</dbReference>
<feature type="domain" description="PAS" evidence="16">
    <location>
        <begin position="137"/>
        <end position="207"/>
    </location>
</feature>
<dbReference type="PROSITE" id="PS50112">
    <property type="entry name" value="PAS"/>
    <property type="match status" value="2"/>
</dbReference>
<evidence type="ECO:0000256" key="11">
    <source>
        <dbReference type="ARBA" id="ARBA00022777"/>
    </source>
</evidence>
<proteinExistence type="predicted"/>
<dbReference type="EC" id="2.7.13.3" evidence="2"/>
<dbReference type="PANTHER" id="PTHR41523:SF8">
    <property type="entry name" value="ETHYLENE RESPONSE SENSOR PROTEIN"/>
    <property type="match status" value="1"/>
</dbReference>
<dbReference type="PANTHER" id="PTHR41523">
    <property type="entry name" value="TWO-COMPONENT SYSTEM SENSOR PROTEIN"/>
    <property type="match status" value="1"/>
</dbReference>
<dbReference type="EMBL" id="WTYF01000004">
    <property type="protein sequence ID" value="MXO50855.1"/>
    <property type="molecule type" value="Genomic_DNA"/>
</dbReference>
<dbReference type="Pfam" id="PF07536">
    <property type="entry name" value="HWE_HK"/>
    <property type="match status" value="1"/>
</dbReference>
<protein>
    <recommendedName>
        <fullName evidence="2">histidine kinase</fullName>
        <ecNumber evidence="2">2.7.13.3</ecNumber>
    </recommendedName>
</protein>
<keyword evidence="19" id="KW-1185">Reference proteome</keyword>
<evidence type="ECO:0000313" key="18">
    <source>
        <dbReference type="EMBL" id="MXO50855.1"/>
    </source>
</evidence>
<feature type="domain" description="PAC" evidence="17">
    <location>
        <begin position="210"/>
        <end position="262"/>
    </location>
</feature>
<dbReference type="Pfam" id="PF08448">
    <property type="entry name" value="PAS_4"/>
    <property type="match status" value="1"/>
</dbReference>
<organism evidence="18 19">
    <name type="scientific">Qipengyuania gaetbuli</name>
    <dbReference type="NCBI Taxonomy" id="266952"/>
    <lineage>
        <taxon>Bacteria</taxon>
        <taxon>Pseudomonadati</taxon>
        <taxon>Pseudomonadota</taxon>
        <taxon>Alphaproteobacteria</taxon>
        <taxon>Sphingomonadales</taxon>
        <taxon>Erythrobacteraceae</taxon>
        <taxon>Qipengyuania</taxon>
    </lineage>
</organism>
<dbReference type="InterPro" id="IPR001610">
    <property type="entry name" value="PAC"/>
</dbReference>
<dbReference type="SUPFAM" id="SSF55785">
    <property type="entry name" value="PYP-like sensor domain (PAS domain)"/>
    <property type="match status" value="2"/>
</dbReference>
<dbReference type="GO" id="GO:0004673">
    <property type="term" value="F:protein histidine kinase activity"/>
    <property type="evidence" value="ECO:0007669"/>
    <property type="project" value="UniProtKB-EC"/>
</dbReference>